<feature type="signal peptide" evidence="2">
    <location>
        <begin position="1"/>
        <end position="22"/>
    </location>
</feature>
<dbReference type="InterPro" id="IPR016987">
    <property type="entry name" value="UCP023238"/>
</dbReference>
<dbReference type="PIRSF" id="PIRSF032038">
    <property type="entry name" value="UCP023238"/>
    <property type="match status" value="1"/>
</dbReference>
<gene>
    <name evidence="3" type="ORF">QWF21_14975</name>
</gene>
<comment type="caution">
    <text evidence="3">The sequence shown here is derived from an EMBL/GenBank/DDBJ whole genome shotgun (WGS) entry which is preliminary data.</text>
</comment>
<name>A0ABU7JIN3_9GAMM</name>
<evidence type="ECO:0000313" key="3">
    <source>
        <dbReference type="EMBL" id="MEE2025539.1"/>
    </source>
</evidence>
<organism evidence="3 4">
    <name type="scientific">Alkalimonas mucilaginosa</name>
    <dbReference type="NCBI Taxonomy" id="3057676"/>
    <lineage>
        <taxon>Bacteria</taxon>
        <taxon>Pseudomonadati</taxon>
        <taxon>Pseudomonadota</taxon>
        <taxon>Gammaproteobacteria</taxon>
        <taxon>Alkalimonas</taxon>
    </lineage>
</organism>
<dbReference type="Proteomes" id="UP001339167">
    <property type="component" value="Unassembled WGS sequence"/>
</dbReference>
<feature type="chain" id="PRO_5045333507" evidence="2">
    <location>
        <begin position="23"/>
        <end position="167"/>
    </location>
</feature>
<accession>A0ABU7JIN3</accession>
<keyword evidence="2" id="KW-0732">Signal</keyword>
<evidence type="ECO:0000256" key="2">
    <source>
        <dbReference type="SAM" id="SignalP"/>
    </source>
</evidence>
<proteinExistence type="predicted"/>
<sequence length="167" mass="18979">MNAKQLMFLLVALAPLSIPAQAAELTLRQALAQCQQQQDTASRLHCYDQLASTAQQPEQNTTRQFAENPQGANLPETTKAYEAEFGRQTQRPEEQLERIYATVTAVRQDARGHRVISFDNGQVWRQNSVEHYPVEEGQVHFIRRAALGSFMLGNDNNNRTTRVRRVN</sequence>
<evidence type="ECO:0000313" key="4">
    <source>
        <dbReference type="Proteomes" id="UP001339167"/>
    </source>
</evidence>
<feature type="compositionally biased region" description="Polar residues" evidence="1">
    <location>
        <begin position="54"/>
        <end position="71"/>
    </location>
</feature>
<dbReference type="EMBL" id="JAUGZK010000013">
    <property type="protein sequence ID" value="MEE2025539.1"/>
    <property type="molecule type" value="Genomic_DNA"/>
</dbReference>
<reference evidence="3 4" key="1">
    <citation type="submission" date="2023-06" db="EMBL/GenBank/DDBJ databases">
        <title>Alkalimonas sp., MEB004 an alkaliphilic bacterium isolated from Lonar Lake, India.</title>
        <authorList>
            <person name="Joshi A."/>
            <person name="Thite S."/>
        </authorList>
    </citation>
    <scope>NUCLEOTIDE SEQUENCE [LARGE SCALE GENOMIC DNA]</scope>
    <source>
        <strain evidence="3 4">MEB004</strain>
    </source>
</reference>
<protein>
    <submittedName>
        <fullName evidence="3">Uncharacterized protein</fullName>
    </submittedName>
</protein>
<feature type="region of interest" description="Disordered" evidence="1">
    <location>
        <begin position="54"/>
        <end position="74"/>
    </location>
</feature>
<evidence type="ECO:0000256" key="1">
    <source>
        <dbReference type="SAM" id="MobiDB-lite"/>
    </source>
</evidence>
<dbReference type="RefSeq" id="WP_330088848.1">
    <property type="nucleotide sequence ID" value="NZ_JAUGZK010000013.1"/>
</dbReference>
<keyword evidence="4" id="KW-1185">Reference proteome</keyword>